<reference evidence="3" key="2">
    <citation type="submission" date="2023-05" db="EMBL/GenBank/DDBJ databases">
        <authorList>
            <consortium name="Lawrence Berkeley National Laboratory"/>
            <person name="Steindorff A."/>
            <person name="Hensen N."/>
            <person name="Bonometti L."/>
            <person name="Westerberg I."/>
            <person name="Brannstrom I.O."/>
            <person name="Guillou S."/>
            <person name="Cros-Aarteil S."/>
            <person name="Calhoun S."/>
            <person name="Haridas S."/>
            <person name="Kuo A."/>
            <person name="Mondo S."/>
            <person name="Pangilinan J."/>
            <person name="Riley R."/>
            <person name="Labutti K."/>
            <person name="Andreopoulos B."/>
            <person name="Lipzen A."/>
            <person name="Chen C."/>
            <person name="Yanf M."/>
            <person name="Daum C."/>
            <person name="Ng V."/>
            <person name="Clum A."/>
            <person name="Ohm R."/>
            <person name="Martin F."/>
            <person name="Silar P."/>
            <person name="Natvig D."/>
            <person name="Lalanne C."/>
            <person name="Gautier V."/>
            <person name="Ament-Velasquez S.L."/>
            <person name="Kruys A."/>
            <person name="Hutchinson M.I."/>
            <person name="Powell A.J."/>
            <person name="Barry K."/>
            <person name="Miller A.N."/>
            <person name="Grigoriev I.V."/>
            <person name="Debuchy R."/>
            <person name="Gladieux P."/>
            <person name="Thoren M.H."/>
            <person name="Johannesson H."/>
        </authorList>
    </citation>
    <scope>NUCLEOTIDE SEQUENCE</scope>
    <source>
        <strain evidence="3">CBS 532.94</strain>
    </source>
</reference>
<dbReference type="AlphaFoldDB" id="A0AAN7HEL8"/>
<dbReference type="Proteomes" id="UP001303760">
    <property type="component" value="Unassembled WGS sequence"/>
</dbReference>
<proteinExistence type="predicted"/>
<dbReference type="PANTHER" id="PTHR33112">
    <property type="entry name" value="DOMAIN PROTEIN, PUTATIVE-RELATED"/>
    <property type="match status" value="1"/>
</dbReference>
<keyword evidence="4" id="KW-1185">Reference proteome</keyword>
<dbReference type="EMBL" id="MU860010">
    <property type="protein sequence ID" value="KAK4242312.1"/>
    <property type="molecule type" value="Genomic_DNA"/>
</dbReference>
<evidence type="ECO:0000313" key="3">
    <source>
        <dbReference type="EMBL" id="KAK4242312.1"/>
    </source>
</evidence>
<dbReference type="PANTHER" id="PTHR33112:SF11">
    <property type="entry name" value="HETEROKARYON INCOMPATIBILITY DOMAIN-CONTAINING PROTEIN"/>
    <property type="match status" value="1"/>
</dbReference>
<protein>
    <recommendedName>
        <fullName evidence="2">Heterokaryon incompatibility domain-containing protein</fullName>
    </recommendedName>
</protein>
<evidence type="ECO:0000313" key="4">
    <source>
        <dbReference type="Proteomes" id="UP001303760"/>
    </source>
</evidence>
<feature type="region of interest" description="Disordered" evidence="1">
    <location>
        <begin position="666"/>
        <end position="706"/>
    </location>
</feature>
<sequence>MVCARCREVLQCIVSDDDTQTTGSDTVEGQQLRGDQSHKPDEWPGITHHPTYRSLKEAVAQRRSLCIAVWEMLPPKNRSFAMQVSSPHKGSTSSTLEEGCTKFDCTRITIPMPRLTQPDASIHPVALTDNTRSPETLALAKRWVADCVRHHKRCNAISGDRPWYPTRLLDLCRISHGSTEPSPEQTVALIETAKVIPTGRFTTLSRRRDPTEQLRLTKRTYPQLAEGLGICYLWIDLLCIYQDEDDITDWQREFALMNKVYSNTLWAGDANGCLESMFSPRDQITFLPQLIELKIGDREDETGLFRVYDLNYWRRSVPRALECLEQAARETWPEHIPSLLMGWCQLLFKSLVPSFSADVRHTWTFLVKEYTACLLTVPSDSLIAISGIAKHVAALQQDDYVAGTWRSHLEGELRWFVDRSDLGNPTRPPNHSAHSWSWGAIDGPYQTGDIFGAVTGGCLRLRGPFRQLQLVTNTLDPNHPYQWDIILEGINVAWPDTRPWHRVDVRLDTFYDDCATCMLLAMLAANYKHEENAEINRRDPSPWDGDMDILLLKLVDREKAIFERISHANSWLSALKEAILKIQRPKDVPPLPYPSATDKIMPFNFSFSSSASAVVVGSASANGHGATKGWAYKHEAYSNNDGSGVRTTKQKLGEPPVTQTRMYDAQGRPLLTDGADRRTGLDDSVRRIEDVTEDRPSTGSVKVAEN</sequence>
<feature type="region of interest" description="Disordered" evidence="1">
    <location>
        <begin position="18"/>
        <end position="45"/>
    </location>
</feature>
<accession>A0AAN7HEL8</accession>
<organism evidence="3 4">
    <name type="scientific">Achaetomium macrosporum</name>
    <dbReference type="NCBI Taxonomy" id="79813"/>
    <lineage>
        <taxon>Eukaryota</taxon>
        <taxon>Fungi</taxon>
        <taxon>Dikarya</taxon>
        <taxon>Ascomycota</taxon>
        <taxon>Pezizomycotina</taxon>
        <taxon>Sordariomycetes</taxon>
        <taxon>Sordariomycetidae</taxon>
        <taxon>Sordariales</taxon>
        <taxon>Chaetomiaceae</taxon>
        <taxon>Achaetomium</taxon>
    </lineage>
</organism>
<evidence type="ECO:0000259" key="2">
    <source>
        <dbReference type="Pfam" id="PF06985"/>
    </source>
</evidence>
<feature type="domain" description="Heterokaryon incompatibility" evidence="2">
    <location>
        <begin position="217"/>
        <end position="264"/>
    </location>
</feature>
<feature type="compositionally biased region" description="Basic and acidic residues" evidence="1">
    <location>
        <begin position="674"/>
        <end position="696"/>
    </location>
</feature>
<comment type="caution">
    <text evidence="3">The sequence shown here is derived from an EMBL/GenBank/DDBJ whole genome shotgun (WGS) entry which is preliminary data.</text>
</comment>
<evidence type="ECO:0000256" key="1">
    <source>
        <dbReference type="SAM" id="MobiDB-lite"/>
    </source>
</evidence>
<name>A0AAN7HEL8_9PEZI</name>
<dbReference type="InterPro" id="IPR010730">
    <property type="entry name" value="HET"/>
</dbReference>
<gene>
    <name evidence="3" type="ORF">C8A03DRAFT_40429</name>
</gene>
<dbReference type="Pfam" id="PF06985">
    <property type="entry name" value="HET"/>
    <property type="match status" value="1"/>
</dbReference>
<reference evidence="3" key="1">
    <citation type="journal article" date="2023" name="Mol. Phylogenet. Evol.">
        <title>Genome-scale phylogeny and comparative genomics of the fungal order Sordariales.</title>
        <authorList>
            <person name="Hensen N."/>
            <person name="Bonometti L."/>
            <person name="Westerberg I."/>
            <person name="Brannstrom I.O."/>
            <person name="Guillou S."/>
            <person name="Cros-Aarteil S."/>
            <person name="Calhoun S."/>
            <person name="Haridas S."/>
            <person name="Kuo A."/>
            <person name="Mondo S."/>
            <person name="Pangilinan J."/>
            <person name="Riley R."/>
            <person name="LaButti K."/>
            <person name="Andreopoulos B."/>
            <person name="Lipzen A."/>
            <person name="Chen C."/>
            <person name="Yan M."/>
            <person name="Daum C."/>
            <person name="Ng V."/>
            <person name="Clum A."/>
            <person name="Steindorff A."/>
            <person name="Ohm R.A."/>
            <person name="Martin F."/>
            <person name="Silar P."/>
            <person name="Natvig D.O."/>
            <person name="Lalanne C."/>
            <person name="Gautier V."/>
            <person name="Ament-Velasquez S.L."/>
            <person name="Kruys A."/>
            <person name="Hutchinson M.I."/>
            <person name="Powell A.J."/>
            <person name="Barry K."/>
            <person name="Miller A.N."/>
            <person name="Grigoriev I.V."/>
            <person name="Debuchy R."/>
            <person name="Gladieux P."/>
            <person name="Hiltunen Thoren M."/>
            <person name="Johannesson H."/>
        </authorList>
    </citation>
    <scope>NUCLEOTIDE SEQUENCE</scope>
    <source>
        <strain evidence="3">CBS 532.94</strain>
    </source>
</reference>